<evidence type="ECO:0000313" key="3">
    <source>
        <dbReference type="EMBL" id="EEB09374.1"/>
    </source>
</evidence>
<dbReference type="OrthoDB" id="2405722at2759"/>
<dbReference type="RefSeq" id="XP_002175667.1">
    <property type="nucleotide sequence ID" value="XM_002175631.2"/>
</dbReference>
<dbReference type="JaponicusDB" id="SJAG_04576">
    <property type="gene designation" value="rxt2"/>
</dbReference>
<feature type="domain" description="Transcriptional regulatory protein RXT2 N-terminal" evidence="2">
    <location>
        <begin position="33"/>
        <end position="156"/>
    </location>
</feature>
<evidence type="ECO:0000259" key="2">
    <source>
        <dbReference type="Pfam" id="PF08595"/>
    </source>
</evidence>
<dbReference type="Proteomes" id="UP000001744">
    <property type="component" value="Unassembled WGS sequence"/>
</dbReference>
<dbReference type="GO" id="GO:0070210">
    <property type="term" value="C:Rpd3L-Expanded complex"/>
    <property type="evidence" value="ECO:0007669"/>
    <property type="project" value="EnsemblFungi"/>
</dbReference>
<reference evidence="3 5" key="1">
    <citation type="journal article" date="2011" name="Science">
        <title>Comparative functional genomics of the fission yeasts.</title>
        <authorList>
            <person name="Rhind N."/>
            <person name="Chen Z."/>
            <person name="Yassour M."/>
            <person name="Thompson D.A."/>
            <person name="Haas B.J."/>
            <person name="Habib N."/>
            <person name="Wapinski I."/>
            <person name="Roy S."/>
            <person name="Lin M.F."/>
            <person name="Heiman D.I."/>
            <person name="Young S.K."/>
            <person name="Furuya K."/>
            <person name="Guo Y."/>
            <person name="Pidoux A."/>
            <person name="Chen H.M."/>
            <person name="Robbertse B."/>
            <person name="Goldberg J.M."/>
            <person name="Aoki K."/>
            <person name="Bayne E.H."/>
            <person name="Berlin A.M."/>
            <person name="Desjardins C.A."/>
            <person name="Dobbs E."/>
            <person name="Dukaj L."/>
            <person name="Fan L."/>
            <person name="FitzGerald M.G."/>
            <person name="French C."/>
            <person name="Gujja S."/>
            <person name="Hansen K."/>
            <person name="Keifenheim D."/>
            <person name="Levin J.Z."/>
            <person name="Mosher R.A."/>
            <person name="Mueller C.A."/>
            <person name="Pfiffner J."/>
            <person name="Priest M."/>
            <person name="Russ C."/>
            <person name="Smialowska A."/>
            <person name="Swoboda P."/>
            <person name="Sykes S.M."/>
            <person name="Vaughn M."/>
            <person name="Vengrova S."/>
            <person name="Yoder R."/>
            <person name="Zeng Q."/>
            <person name="Allshire R."/>
            <person name="Baulcombe D."/>
            <person name="Birren B.W."/>
            <person name="Brown W."/>
            <person name="Ekwall K."/>
            <person name="Kellis M."/>
            <person name="Leatherwood J."/>
            <person name="Levin H."/>
            <person name="Margalit H."/>
            <person name="Martienssen R."/>
            <person name="Nieduszynski C.A."/>
            <person name="Spatafora J.W."/>
            <person name="Friedman N."/>
            <person name="Dalgaard J.Z."/>
            <person name="Baumann P."/>
            <person name="Niki H."/>
            <person name="Regev A."/>
            <person name="Nusbaum C."/>
        </authorList>
    </citation>
    <scope>NUCLEOTIDE SEQUENCE [LARGE SCALE GENOMIC DNA]</scope>
    <source>
        <strain evidence="5">yFS275 / FY16936</strain>
    </source>
</reference>
<proteinExistence type="predicted"/>
<evidence type="ECO:0000256" key="1">
    <source>
        <dbReference type="SAM" id="MobiDB-lite"/>
    </source>
</evidence>
<evidence type="ECO:0000313" key="5">
    <source>
        <dbReference type="Proteomes" id="UP000001744"/>
    </source>
</evidence>
<feature type="region of interest" description="Disordered" evidence="1">
    <location>
        <begin position="218"/>
        <end position="238"/>
    </location>
</feature>
<name>B6K770_SCHJY</name>
<dbReference type="InterPro" id="IPR039602">
    <property type="entry name" value="Rxt2"/>
</dbReference>
<accession>B6K770</accession>
<dbReference type="GO" id="GO:0005829">
    <property type="term" value="C:cytosol"/>
    <property type="evidence" value="ECO:0000318"/>
    <property type="project" value="GO_Central"/>
</dbReference>
<feature type="region of interest" description="Disordered" evidence="1">
    <location>
        <begin position="19"/>
        <end position="38"/>
    </location>
</feature>
<dbReference type="eggNOG" id="ENOG502S5XA">
    <property type="taxonomic scope" value="Eukaryota"/>
</dbReference>
<organism evidence="3 5">
    <name type="scientific">Schizosaccharomyces japonicus (strain yFS275 / FY16936)</name>
    <name type="common">Fission yeast</name>
    <dbReference type="NCBI Taxonomy" id="402676"/>
    <lineage>
        <taxon>Eukaryota</taxon>
        <taxon>Fungi</taxon>
        <taxon>Dikarya</taxon>
        <taxon>Ascomycota</taxon>
        <taxon>Taphrinomycotina</taxon>
        <taxon>Schizosaccharomycetes</taxon>
        <taxon>Schizosaccharomycetales</taxon>
        <taxon>Schizosaccharomycetaceae</taxon>
        <taxon>Schizosaccharomyces</taxon>
    </lineage>
</organism>
<dbReference type="PANTHER" id="PTHR28232:SF1">
    <property type="entry name" value="TRANSCRIPTIONAL REGULATORY PROTEIN RXT2"/>
    <property type="match status" value="1"/>
</dbReference>
<dbReference type="Pfam" id="PF08595">
    <property type="entry name" value="RXT2_N"/>
    <property type="match status" value="1"/>
</dbReference>
<dbReference type="STRING" id="402676.B6K770"/>
<dbReference type="EMBL" id="KE651168">
    <property type="protein sequence ID" value="EEB09374.1"/>
    <property type="molecule type" value="Genomic_DNA"/>
</dbReference>
<dbReference type="PANTHER" id="PTHR28232">
    <property type="entry name" value="TRANSCRIPTIONAL REGULATORY PROTEIN RXT2"/>
    <property type="match status" value="1"/>
</dbReference>
<evidence type="ECO:0000313" key="4">
    <source>
        <dbReference type="JaponicusDB" id="SJAG_04576"/>
    </source>
</evidence>
<dbReference type="OMA" id="EWLDHDN"/>
<dbReference type="InterPro" id="IPR013904">
    <property type="entry name" value="RXT2_N"/>
</dbReference>
<dbReference type="HOGENOM" id="CLU_1171210_0_0_1"/>
<feature type="compositionally biased region" description="Basic and acidic residues" evidence="1">
    <location>
        <begin position="219"/>
        <end position="238"/>
    </location>
</feature>
<dbReference type="VEuPathDB" id="FungiDB:SJAG_04576"/>
<dbReference type="GO" id="GO:0033698">
    <property type="term" value="C:Rpd3L complex"/>
    <property type="evidence" value="ECO:0000318"/>
    <property type="project" value="GO_Central"/>
</dbReference>
<protein>
    <submittedName>
        <fullName evidence="3">Histone deacetylase complex subunit Rxt2</fullName>
    </submittedName>
</protein>
<keyword evidence="5" id="KW-1185">Reference proteome</keyword>
<sequence>MKQLEEQIERFKEVLFENSNASDSDSSIGEGLTNRGQKRKKRAKTAYFGCVGRSAGSGLDVDVYSIGDSKRSVISHYQKRKEPEWLDRDNPYRDINVSELVLPLSKPAQLLDNPDTMSIFKNDVLSQLAETAQQSIVNEHKYTVQLQQLFIALLGDDPNLTVSPNERFGITDEQRSTLLDIVRESLDKSREFVRSLTTIRMNLLRAERYKNKVLSYCRGGEETSEKEQDGNRENESNA</sequence>
<dbReference type="GeneID" id="7051930"/>
<dbReference type="AlphaFoldDB" id="B6K770"/>
<gene>
    <name evidence="4" type="primary">rxt2</name>
    <name evidence="3" type="ORF">SJAG_04576</name>
</gene>